<name>A0ABV7GXI7_9BURK</name>
<evidence type="ECO:0000256" key="8">
    <source>
        <dbReference type="ARBA" id="ARBA00049244"/>
    </source>
</evidence>
<dbReference type="Proteomes" id="UP001595556">
    <property type="component" value="Unassembled WGS sequence"/>
</dbReference>
<evidence type="ECO:0000313" key="11">
    <source>
        <dbReference type="Proteomes" id="UP001595556"/>
    </source>
</evidence>
<evidence type="ECO:0000313" key="10">
    <source>
        <dbReference type="EMBL" id="MFC3146374.1"/>
    </source>
</evidence>
<dbReference type="SUPFAM" id="SSF52540">
    <property type="entry name" value="P-loop containing nucleoside triphosphate hydrolases"/>
    <property type="match status" value="1"/>
</dbReference>
<dbReference type="SUPFAM" id="SSF48019">
    <property type="entry name" value="post-AAA+ oligomerization domain-like"/>
    <property type="match status" value="1"/>
</dbReference>
<evidence type="ECO:0000256" key="6">
    <source>
        <dbReference type="ARBA" id="ARBA00022932"/>
    </source>
</evidence>
<dbReference type="EC" id="2.7.7.7" evidence="1"/>
<reference evidence="11" key="1">
    <citation type="journal article" date="2019" name="Int. J. Syst. Evol. Microbiol.">
        <title>The Global Catalogue of Microorganisms (GCM) 10K type strain sequencing project: providing services to taxonomists for standard genome sequencing and annotation.</title>
        <authorList>
            <consortium name="The Broad Institute Genomics Platform"/>
            <consortium name="The Broad Institute Genome Sequencing Center for Infectious Disease"/>
            <person name="Wu L."/>
            <person name="Ma J."/>
        </authorList>
    </citation>
    <scope>NUCLEOTIDE SEQUENCE [LARGE SCALE GENOMIC DNA]</scope>
    <source>
        <strain evidence="11">KCTC 52168</strain>
    </source>
</reference>
<dbReference type="NCBIfam" id="TIGR01128">
    <property type="entry name" value="holA"/>
    <property type="match status" value="1"/>
</dbReference>
<dbReference type="GO" id="GO:0003887">
    <property type="term" value="F:DNA-directed DNA polymerase activity"/>
    <property type="evidence" value="ECO:0007669"/>
    <property type="project" value="UniProtKB-EC"/>
</dbReference>
<keyword evidence="5" id="KW-0235">DNA replication</keyword>
<dbReference type="PANTHER" id="PTHR34388:SF1">
    <property type="entry name" value="DNA POLYMERASE III SUBUNIT DELTA"/>
    <property type="match status" value="1"/>
</dbReference>
<dbReference type="Gene3D" id="3.40.50.300">
    <property type="entry name" value="P-loop containing nucleotide triphosphate hydrolases"/>
    <property type="match status" value="1"/>
</dbReference>
<keyword evidence="4 10" id="KW-0548">Nucleotidyltransferase</keyword>
<keyword evidence="11" id="KW-1185">Reference proteome</keyword>
<comment type="caution">
    <text evidence="10">The sequence shown here is derived from an EMBL/GenBank/DDBJ whole genome shotgun (WGS) entry which is preliminary data.</text>
</comment>
<organism evidence="10 11">
    <name type="scientific">Piscinibacterium candidicorallinum</name>
    <dbReference type="NCBI Taxonomy" id="1793872"/>
    <lineage>
        <taxon>Bacteria</taxon>
        <taxon>Pseudomonadati</taxon>
        <taxon>Pseudomonadota</taxon>
        <taxon>Betaproteobacteria</taxon>
        <taxon>Burkholderiales</taxon>
        <taxon>Piscinibacterium</taxon>
    </lineage>
</organism>
<dbReference type="InterPro" id="IPR008921">
    <property type="entry name" value="DNA_pol3_clamp-load_cplx_C"/>
</dbReference>
<feature type="domain" description="DNA polymerase III delta N-terminal" evidence="9">
    <location>
        <begin position="20"/>
        <end position="135"/>
    </location>
</feature>
<proteinExistence type="inferred from homology"/>
<evidence type="ECO:0000256" key="4">
    <source>
        <dbReference type="ARBA" id="ARBA00022695"/>
    </source>
</evidence>
<dbReference type="PANTHER" id="PTHR34388">
    <property type="entry name" value="DNA POLYMERASE III SUBUNIT DELTA"/>
    <property type="match status" value="1"/>
</dbReference>
<evidence type="ECO:0000256" key="1">
    <source>
        <dbReference type="ARBA" id="ARBA00012417"/>
    </source>
</evidence>
<dbReference type="Gene3D" id="1.20.272.10">
    <property type="match status" value="1"/>
</dbReference>
<evidence type="ECO:0000256" key="3">
    <source>
        <dbReference type="ARBA" id="ARBA00022679"/>
    </source>
</evidence>
<dbReference type="Gene3D" id="1.10.8.60">
    <property type="match status" value="1"/>
</dbReference>
<keyword evidence="3 10" id="KW-0808">Transferase</keyword>
<gene>
    <name evidence="10" type="primary">holA</name>
    <name evidence="10" type="ORF">ACFOEN_01815</name>
</gene>
<evidence type="ECO:0000256" key="2">
    <source>
        <dbReference type="ARBA" id="ARBA00017703"/>
    </source>
</evidence>
<sequence>MLLAPAQLDQHLARGLAGLYMVHGDEPLLTLETADRIRAAARAAGAVERQVLQMDARSDWSQLTTQSASLSLFAEKRLMEIRLPTGKPGTSGAQALARFARGLQEHPDDSQIALVLLPKLDKTGKSSEWFTALVSAGVAIEVPTIERDALPRWIGERMARHQQRASREVLEFIADRVEGNLLAAHQEIEKLALIEPAGELSMETVQASVLNVARYGVQQLSEALLSGDIARAQRIADGLRAEGEGLPLVVWFVAEDARTLLKYKTFTAAGRSPATFKNELRLWGPREGAVGQAARRVTLAAMRQALVGLEQVDRLSKGLTQGTGKLDPWEALSRLFPLFSSAAPAR</sequence>
<protein>
    <recommendedName>
        <fullName evidence="2">DNA polymerase III subunit delta</fullName>
        <ecNumber evidence="1">2.7.7.7</ecNumber>
    </recommendedName>
</protein>
<dbReference type="CDD" id="cd18138">
    <property type="entry name" value="HLD_clamp_pol_III_delta"/>
    <property type="match status" value="1"/>
</dbReference>
<dbReference type="RefSeq" id="WP_377300646.1">
    <property type="nucleotide sequence ID" value="NZ_CP180191.1"/>
</dbReference>
<accession>A0ABV7GXI7</accession>
<comment type="similarity">
    <text evidence="7">Belongs to the DNA polymerase HolA subunit family.</text>
</comment>
<dbReference type="Pfam" id="PF06144">
    <property type="entry name" value="DNA_pol3_delta"/>
    <property type="match status" value="1"/>
</dbReference>
<keyword evidence="6" id="KW-0239">DNA-directed DNA polymerase</keyword>
<dbReference type="InterPro" id="IPR027417">
    <property type="entry name" value="P-loop_NTPase"/>
</dbReference>
<dbReference type="EMBL" id="JBHRTI010000003">
    <property type="protein sequence ID" value="MFC3146374.1"/>
    <property type="molecule type" value="Genomic_DNA"/>
</dbReference>
<dbReference type="InterPro" id="IPR005790">
    <property type="entry name" value="DNA_polIII_delta"/>
</dbReference>
<dbReference type="InterPro" id="IPR010372">
    <property type="entry name" value="DNA_pol3_delta_N"/>
</dbReference>
<comment type="catalytic activity">
    <reaction evidence="8">
        <text>DNA(n) + a 2'-deoxyribonucleoside 5'-triphosphate = DNA(n+1) + diphosphate</text>
        <dbReference type="Rhea" id="RHEA:22508"/>
        <dbReference type="Rhea" id="RHEA-COMP:17339"/>
        <dbReference type="Rhea" id="RHEA-COMP:17340"/>
        <dbReference type="ChEBI" id="CHEBI:33019"/>
        <dbReference type="ChEBI" id="CHEBI:61560"/>
        <dbReference type="ChEBI" id="CHEBI:173112"/>
        <dbReference type="EC" id="2.7.7.7"/>
    </reaction>
</comment>
<evidence type="ECO:0000259" key="9">
    <source>
        <dbReference type="Pfam" id="PF06144"/>
    </source>
</evidence>
<evidence type="ECO:0000256" key="7">
    <source>
        <dbReference type="ARBA" id="ARBA00034754"/>
    </source>
</evidence>
<evidence type="ECO:0000256" key="5">
    <source>
        <dbReference type="ARBA" id="ARBA00022705"/>
    </source>
</evidence>